<gene>
    <name evidence="7" type="ORF">ENT89_06235</name>
    <name evidence="6" type="ORF">ENX77_03625</name>
</gene>
<evidence type="ECO:0000256" key="2">
    <source>
        <dbReference type="ARBA" id="ARBA00022679"/>
    </source>
</evidence>
<protein>
    <submittedName>
        <fullName evidence="7">Carbohydrate kinase family protein</fullName>
    </submittedName>
</protein>
<evidence type="ECO:0000259" key="5">
    <source>
        <dbReference type="Pfam" id="PF00294"/>
    </source>
</evidence>
<dbReference type="InterPro" id="IPR002173">
    <property type="entry name" value="Carboh/pur_kinase_PfkB_CS"/>
</dbReference>
<sequence>MITGFGALNLDKIYLVDKIPQKDEEGYVIDLQIHAGGSAANTIAGLAEFGVDTAFIGKVGSDEEGRHLIEDFEKRGVRTDGIIRSEGRSGVAMIFVDQEGNRAILVDPGVNDTIKFEEINIEIVEKSKIIHMTSFICKNGLDSFNSQKIVAEKAESISFDPGMPYVERGLNDLKPILKNTTIFLPNRKEIEMLMGTEYKEACKIAIDLGVEVVAVKLGAEGCYVTDGKREIYVKPFPSKVVDTTGAGDAFNAGFLYAWIKGKDLEECAKTGNYVASKLIERIGARAYEGIDPDRNLSKLDG</sequence>
<accession>A0A7C4S690</accession>
<keyword evidence="2 4" id="KW-0808">Transferase</keyword>
<comment type="similarity">
    <text evidence="1 4">Belongs to the carbohydrate kinase PfkB family.</text>
</comment>
<dbReference type="EMBL" id="DTAK01000046">
    <property type="protein sequence ID" value="HGU59731.1"/>
    <property type="molecule type" value="Genomic_DNA"/>
</dbReference>
<dbReference type="SUPFAM" id="SSF53613">
    <property type="entry name" value="Ribokinase-like"/>
    <property type="match status" value="1"/>
</dbReference>
<comment type="caution">
    <text evidence="7">The sequence shown here is derived from an EMBL/GenBank/DDBJ whole genome shotgun (WGS) entry which is preliminary data.</text>
</comment>
<organism evidence="7">
    <name type="scientific">Geoglobus ahangari</name>
    <dbReference type="NCBI Taxonomy" id="113653"/>
    <lineage>
        <taxon>Archaea</taxon>
        <taxon>Methanobacteriati</taxon>
        <taxon>Methanobacteriota</taxon>
        <taxon>Archaeoglobi</taxon>
        <taxon>Archaeoglobales</taxon>
        <taxon>Archaeoglobaceae</taxon>
        <taxon>Geoglobus</taxon>
    </lineage>
</organism>
<dbReference type="CDD" id="cd01942">
    <property type="entry name" value="ribokinase_group_A"/>
    <property type="match status" value="1"/>
</dbReference>
<dbReference type="PRINTS" id="PR00990">
    <property type="entry name" value="RIBOKINASE"/>
</dbReference>
<evidence type="ECO:0000256" key="3">
    <source>
        <dbReference type="ARBA" id="ARBA00022777"/>
    </source>
</evidence>
<dbReference type="InterPro" id="IPR029056">
    <property type="entry name" value="Ribokinase-like"/>
</dbReference>
<reference evidence="7" key="1">
    <citation type="journal article" date="2020" name="mSystems">
        <title>Genome- and Community-Level Interaction Insights into Carbon Utilization and Element Cycling Functions of Hydrothermarchaeota in Hydrothermal Sediment.</title>
        <authorList>
            <person name="Zhou Z."/>
            <person name="Liu Y."/>
            <person name="Xu W."/>
            <person name="Pan J."/>
            <person name="Luo Z.H."/>
            <person name="Li M."/>
        </authorList>
    </citation>
    <scope>NUCLEOTIDE SEQUENCE [LARGE SCALE GENOMIC DNA]</scope>
    <source>
        <strain evidence="7">SpSt-62</strain>
        <strain evidence="6">SpSt-97</strain>
    </source>
</reference>
<dbReference type="EMBL" id="DTPI01000024">
    <property type="protein sequence ID" value="HGE66201.1"/>
    <property type="molecule type" value="Genomic_DNA"/>
</dbReference>
<dbReference type="GO" id="GO:0016301">
    <property type="term" value="F:kinase activity"/>
    <property type="evidence" value="ECO:0007669"/>
    <property type="project" value="UniProtKB-KW"/>
</dbReference>
<dbReference type="AlphaFoldDB" id="A0A7C4S690"/>
<name>A0A7C4S690_9EURY</name>
<dbReference type="InterPro" id="IPR002139">
    <property type="entry name" value="Ribo/fructo_kinase"/>
</dbReference>
<keyword evidence="3 4" id="KW-0418">Kinase</keyword>
<dbReference type="PANTHER" id="PTHR10584">
    <property type="entry name" value="SUGAR KINASE"/>
    <property type="match status" value="1"/>
</dbReference>
<feature type="domain" description="Carbohydrate kinase PfkB" evidence="5">
    <location>
        <begin position="5"/>
        <end position="286"/>
    </location>
</feature>
<evidence type="ECO:0000256" key="1">
    <source>
        <dbReference type="ARBA" id="ARBA00010688"/>
    </source>
</evidence>
<dbReference type="PANTHER" id="PTHR10584:SF166">
    <property type="entry name" value="RIBOKINASE"/>
    <property type="match status" value="1"/>
</dbReference>
<dbReference type="GO" id="GO:0006796">
    <property type="term" value="P:phosphate-containing compound metabolic process"/>
    <property type="evidence" value="ECO:0007669"/>
    <property type="project" value="UniProtKB-ARBA"/>
</dbReference>
<dbReference type="InterPro" id="IPR011611">
    <property type="entry name" value="PfkB_dom"/>
</dbReference>
<evidence type="ECO:0000313" key="6">
    <source>
        <dbReference type="EMBL" id="HGE66201.1"/>
    </source>
</evidence>
<proteinExistence type="inferred from homology"/>
<dbReference type="Gene3D" id="3.40.1190.20">
    <property type="match status" value="1"/>
</dbReference>
<dbReference type="Pfam" id="PF00294">
    <property type="entry name" value="PfkB"/>
    <property type="match status" value="1"/>
</dbReference>
<dbReference type="PROSITE" id="PS00584">
    <property type="entry name" value="PFKB_KINASES_2"/>
    <property type="match status" value="1"/>
</dbReference>
<evidence type="ECO:0000313" key="7">
    <source>
        <dbReference type="EMBL" id="HGU59731.1"/>
    </source>
</evidence>
<evidence type="ECO:0000256" key="4">
    <source>
        <dbReference type="RuleBase" id="RU003704"/>
    </source>
</evidence>